<keyword evidence="7 10" id="KW-0030">Aminoacyl-tRNA synthetase</keyword>
<dbReference type="GO" id="GO:0002161">
    <property type="term" value="F:aminoacyl-tRNA deacylase activity"/>
    <property type="evidence" value="ECO:0007669"/>
    <property type="project" value="InterPro"/>
</dbReference>
<keyword evidence="6 10" id="KW-0648">Protein biosynthesis</keyword>
<dbReference type="EMBL" id="CAJHNJ030000092">
    <property type="protein sequence ID" value="CAG9135012.1"/>
    <property type="molecule type" value="Genomic_DNA"/>
</dbReference>
<keyword evidence="4 10" id="KW-0547">Nucleotide-binding</keyword>
<proteinExistence type="inferred from homology"/>
<dbReference type="Proteomes" id="UP000653454">
    <property type="component" value="Unassembled WGS sequence"/>
</dbReference>
<dbReference type="Gene3D" id="1.10.730.10">
    <property type="entry name" value="Isoleucyl-tRNA Synthetase, Domain 1"/>
    <property type="match status" value="1"/>
</dbReference>
<evidence type="ECO:0000259" key="11">
    <source>
        <dbReference type="Pfam" id="PF00133"/>
    </source>
</evidence>
<dbReference type="CDD" id="cd00817">
    <property type="entry name" value="ValRS_core"/>
    <property type="match status" value="1"/>
</dbReference>
<evidence type="ECO:0000256" key="8">
    <source>
        <dbReference type="ARBA" id="ARBA00029936"/>
    </source>
</evidence>
<name>A0A8S4G7U4_PLUXY</name>
<dbReference type="GO" id="GO:0005524">
    <property type="term" value="F:ATP binding"/>
    <property type="evidence" value="ECO:0007669"/>
    <property type="project" value="UniProtKB-KW"/>
</dbReference>
<dbReference type="GO" id="GO:0004832">
    <property type="term" value="F:valine-tRNA ligase activity"/>
    <property type="evidence" value="ECO:0007669"/>
    <property type="project" value="UniProtKB-EC"/>
</dbReference>
<dbReference type="PRINTS" id="PR00986">
    <property type="entry name" value="TRNASYNTHVAL"/>
</dbReference>
<feature type="domain" description="Methionyl/Valyl/Leucyl/Isoleucyl-tRNA synthetase anticodon-binding" evidence="12">
    <location>
        <begin position="705"/>
        <end position="858"/>
    </location>
</feature>
<organism evidence="13 14">
    <name type="scientific">Plutella xylostella</name>
    <name type="common">Diamondback moth</name>
    <name type="synonym">Plutella maculipennis</name>
    <dbReference type="NCBI Taxonomy" id="51655"/>
    <lineage>
        <taxon>Eukaryota</taxon>
        <taxon>Metazoa</taxon>
        <taxon>Ecdysozoa</taxon>
        <taxon>Arthropoda</taxon>
        <taxon>Hexapoda</taxon>
        <taxon>Insecta</taxon>
        <taxon>Pterygota</taxon>
        <taxon>Neoptera</taxon>
        <taxon>Endopterygota</taxon>
        <taxon>Lepidoptera</taxon>
        <taxon>Glossata</taxon>
        <taxon>Ditrysia</taxon>
        <taxon>Yponomeutoidea</taxon>
        <taxon>Plutellidae</taxon>
        <taxon>Plutella</taxon>
    </lineage>
</organism>
<keyword evidence="14" id="KW-1185">Reference proteome</keyword>
<dbReference type="InterPro" id="IPR013155">
    <property type="entry name" value="M/V/L/I-tRNA-synth_anticd-bd"/>
</dbReference>
<evidence type="ECO:0000313" key="13">
    <source>
        <dbReference type="EMBL" id="CAG9135012.1"/>
    </source>
</evidence>
<dbReference type="Gene3D" id="3.40.50.620">
    <property type="entry name" value="HUPs"/>
    <property type="match status" value="2"/>
</dbReference>
<dbReference type="EC" id="6.1.1.9" evidence="2"/>
<dbReference type="GO" id="GO:0005829">
    <property type="term" value="C:cytosol"/>
    <property type="evidence" value="ECO:0007669"/>
    <property type="project" value="TreeGrafter"/>
</dbReference>
<dbReference type="FunFam" id="3.90.740.10:FF:000005">
    <property type="entry name" value="Valine--tRNA ligase, mitochondrial"/>
    <property type="match status" value="1"/>
</dbReference>
<dbReference type="InterPro" id="IPR002300">
    <property type="entry name" value="aa-tRNA-synth_Ia"/>
</dbReference>
<dbReference type="SUPFAM" id="SSF47323">
    <property type="entry name" value="Anticodon-binding domain of a subclass of class I aminoacyl-tRNA synthetases"/>
    <property type="match status" value="1"/>
</dbReference>
<dbReference type="InterPro" id="IPR014729">
    <property type="entry name" value="Rossmann-like_a/b/a_fold"/>
</dbReference>
<evidence type="ECO:0000256" key="1">
    <source>
        <dbReference type="ARBA" id="ARBA00005594"/>
    </source>
</evidence>
<evidence type="ECO:0000256" key="10">
    <source>
        <dbReference type="RuleBase" id="RU363035"/>
    </source>
</evidence>
<dbReference type="Pfam" id="PF00133">
    <property type="entry name" value="tRNA-synt_1"/>
    <property type="match status" value="1"/>
</dbReference>
<keyword evidence="5 10" id="KW-0067">ATP-binding</keyword>
<comment type="similarity">
    <text evidence="1 10">Belongs to the class-I aminoacyl-tRNA synthetase family.</text>
</comment>
<accession>A0A8S4G7U4</accession>
<dbReference type="Gene3D" id="3.90.740.10">
    <property type="entry name" value="Valyl/Leucyl/Isoleucyl-tRNA synthetase, editing domain"/>
    <property type="match status" value="1"/>
</dbReference>
<evidence type="ECO:0000256" key="2">
    <source>
        <dbReference type="ARBA" id="ARBA00013169"/>
    </source>
</evidence>
<evidence type="ECO:0000259" key="12">
    <source>
        <dbReference type="Pfam" id="PF08264"/>
    </source>
</evidence>
<dbReference type="CDD" id="cd07962">
    <property type="entry name" value="Anticodon_Ia_Val"/>
    <property type="match status" value="1"/>
</dbReference>
<dbReference type="InterPro" id="IPR009008">
    <property type="entry name" value="Val/Leu/Ile-tRNA-synth_edit"/>
</dbReference>
<dbReference type="NCBIfam" id="TIGR00422">
    <property type="entry name" value="valS"/>
    <property type="match status" value="1"/>
</dbReference>
<dbReference type="GO" id="GO:0006438">
    <property type="term" value="P:valyl-tRNA aminoacylation"/>
    <property type="evidence" value="ECO:0007669"/>
    <property type="project" value="InterPro"/>
</dbReference>
<evidence type="ECO:0000256" key="3">
    <source>
        <dbReference type="ARBA" id="ARBA00022598"/>
    </source>
</evidence>
<dbReference type="FunFam" id="3.40.50.620:FF:000020">
    <property type="entry name" value="Valine--tRNA ligase, mitochondrial"/>
    <property type="match status" value="1"/>
</dbReference>
<evidence type="ECO:0000256" key="7">
    <source>
        <dbReference type="ARBA" id="ARBA00023146"/>
    </source>
</evidence>
<dbReference type="PROSITE" id="PS00178">
    <property type="entry name" value="AA_TRNA_LIGASE_I"/>
    <property type="match status" value="1"/>
</dbReference>
<sequence length="988" mass="112889">MNVACKYRVPSNIQRRIVHSSARKVFKDDLRAAAYKPELVERNSYDKWCKEERFNAAINSEKPVFSMVLPPPNITGKLHLGHALACTIQDVIVRRKRSMGQNVMWLPGTDHAGIATQGVVEKYLQSKQNLTRQDLGREKFVQEVWKWKDLHGDAICKQLRTLGCSLDWSRQMFTMDPRHTNAVNHAFIELFKKGLIYRKKSLINWCNKLQSTVSDIEVDKVELEGPTEITVSGYEKPVKFGLIYNFAYKVTGSDEELVVATTMPETMLGDTAVAVHPDDQRYHHLRGKTVTHPFSNKNIPIIFDTFVDMEFGTGAVKITPAHSKIDYDVGKHHNLPLHQVINEHGQMINSGIFDNMKRYDCRETLLQKLGELGLLRSVSAHKMSLPVCSRSGDVIYNLPKEQWFLSCKKLNRKAEELVKSGKLKIKPEKFTKNWLDWTGDGRDWCISRQLWWGHQIPAYRCKADKDVVWIADIDENEAKDKAAVILRTLTENIQAERDSDVLDTWFSSGIYPFASLGWPDLHSKDYQKFYPLSLMATGHDILGFWVHRMVILGLELTEKLPFENILLHGIVCDSKGAKMSKSKGNVIDPLDVINGISLDGLRKKTEEMCEKGILTKEEMGKAKAYHKSNFSNSNGIPECGVDALRFSIVSHDIRSHFVHFDVDLCHTNKLFGNKIWQSVKYTQLSFDKLKPIEEEINANDLTYFDRWILSRQAKMVDEVNSSMDDYDFHIATKSLKTLIYNEFCDVYLEATKPGIDNPNPKIGYAHAHTLSAVLNTSLRCLAPFMIYLTEELIPRIPAFEHNIVHNFKDGGTGLFSFPQYEDFKLWRNAELEDQVHKLLDTIFLVRQLKGFYGISNKVRPTVHLKSTDNTLLTDIVDNGTVFLNLTRCGKIQNGHNHGHKNFVSAVLNKDTTVSVELVADDVDSVIKSARTRLEKKVAKAEEAVLKYESKFASDKYRNSVSEITQNLDKEKYLDKKSELEQLKKLIQA</sequence>
<feature type="domain" description="Aminoacyl-tRNA synthetase class Ia" evidence="11">
    <location>
        <begin position="44"/>
        <end position="652"/>
    </location>
</feature>
<comment type="caution">
    <text evidence="13">The sequence shown here is derived from an EMBL/GenBank/DDBJ whole genome shotgun (WGS) entry which is preliminary data.</text>
</comment>
<evidence type="ECO:0000256" key="6">
    <source>
        <dbReference type="ARBA" id="ARBA00022917"/>
    </source>
</evidence>
<keyword evidence="3 10" id="KW-0436">Ligase</keyword>
<evidence type="ECO:0000313" key="14">
    <source>
        <dbReference type="Proteomes" id="UP000653454"/>
    </source>
</evidence>
<dbReference type="AlphaFoldDB" id="A0A8S4G7U4"/>
<dbReference type="InterPro" id="IPR001412">
    <property type="entry name" value="aa-tRNA-synth_I_CS"/>
</dbReference>
<dbReference type="PANTHER" id="PTHR11946">
    <property type="entry name" value="VALYL-TRNA SYNTHETASES"/>
    <property type="match status" value="1"/>
</dbReference>
<dbReference type="NCBIfam" id="NF004349">
    <property type="entry name" value="PRK05729.1"/>
    <property type="match status" value="1"/>
</dbReference>
<evidence type="ECO:0000256" key="9">
    <source>
        <dbReference type="ARBA" id="ARBA00047552"/>
    </source>
</evidence>
<dbReference type="SUPFAM" id="SSF50677">
    <property type="entry name" value="ValRS/IleRS/LeuRS editing domain"/>
    <property type="match status" value="1"/>
</dbReference>
<dbReference type="InterPro" id="IPR002303">
    <property type="entry name" value="Valyl-tRNA_ligase"/>
</dbReference>
<dbReference type="PANTHER" id="PTHR11946:SF109">
    <property type="entry name" value="VALINE--TRNA LIGASE"/>
    <property type="match status" value="1"/>
</dbReference>
<gene>
    <name evidence="13" type="ORF">PLXY2_LOCUS13250</name>
</gene>
<comment type="catalytic activity">
    <reaction evidence="9">
        <text>tRNA(Val) + L-valine + ATP = L-valyl-tRNA(Val) + AMP + diphosphate</text>
        <dbReference type="Rhea" id="RHEA:10704"/>
        <dbReference type="Rhea" id="RHEA-COMP:9672"/>
        <dbReference type="Rhea" id="RHEA-COMP:9708"/>
        <dbReference type="ChEBI" id="CHEBI:30616"/>
        <dbReference type="ChEBI" id="CHEBI:33019"/>
        <dbReference type="ChEBI" id="CHEBI:57762"/>
        <dbReference type="ChEBI" id="CHEBI:78442"/>
        <dbReference type="ChEBI" id="CHEBI:78537"/>
        <dbReference type="ChEBI" id="CHEBI:456215"/>
        <dbReference type="EC" id="6.1.1.9"/>
    </reaction>
</comment>
<dbReference type="SUPFAM" id="SSF52374">
    <property type="entry name" value="Nucleotidylyl transferase"/>
    <property type="match status" value="1"/>
</dbReference>
<dbReference type="Pfam" id="PF08264">
    <property type="entry name" value="Anticodon_1"/>
    <property type="match status" value="1"/>
</dbReference>
<dbReference type="InterPro" id="IPR009080">
    <property type="entry name" value="tRNAsynth_Ia_anticodon-bd"/>
</dbReference>
<protein>
    <recommendedName>
        <fullName evidence="2">valine--tRNA ligase</fullName>
        <ecNumber evidence="2">6.1.1.9</ecNumber>
    </recommendedName>
    <alternativeName>
        <fullName evidence="8">Valyl-tRNA synthetase</fullName>
    </alternativeName>
</protein>
<reference evidence="13" key="1">
    <citation type="submission" date="2020-11" db="EMBL/GenBank/DDBJ databases">
        <authorList>
            <person name="Whiteford S."/>
        </authorList>
    </citation>
    <scope>NUCLEOTIDE SEQUENCE</scope>
</reference>
<evidence type="ECO:0000256" key="4">
    <source>
        <dbReference type="ARBA" id="ARBA00022741"/>
    </source>
</evidence>
<dbReference type="InterPro" id="IPR033705">
    <property type="entry name" value="Anticodon_Ia_Val"/>
</dbReference>
<evidence type="ECO:0000256" key="5">
    <source>
        <dbReference type="ARBA" id="ARBA00022840"/>
    </source>
</evidence>